<dbReference type="InterPro" id="IPR028994">
    <property type="entry name" value="Integrin_alpha_N"/>
</dbReference>
<dbReference type="Pfam" id="PF13517">
    <property type="entry name" value="FG-GAP_3"/>
    <property type="match status" value="1"/>
</dbReference>
<dbReference type="InterPro" id="IPR036909">
    <property type="entry name" value="Cyt_c-like_dom_sf"/>
</dbReference>
<dbReference type="PROSITE" id="PS51007">
    <property type="entry name" value="CYTC"/>
    <property type="match status" value="1"/>
</dbReference>
<evidence type="ECO:0000313" key="9">
    <source>
        <dbReference type="Proteomes" id="UP000317318"/>
    </source>
</evidence>
<feature type="domain" description="Cytochrome c" evidence="7">
    <location>
        <begin position="1223"/>
        <end position="1355"/>
    </location>
</feature>
<proteinExistence type="predicted"/>
<dbReference type="EMBL" id="CP036268">
    <property type="protein sequence ID" value="QDT36288.1"/>
    <property type="molecule type" value="Genomic_DNA"/>
</dbReference>
<dbReference type="InterPro" id="IPR016024">
    <property type="entry name" value="ARM-type_fold"/>
</dbReference>
<dbReference type="Gene3D" id="1.25.10.10">
    <property type="entry name" value="Leucine-rich Repeat Variant"/>
    <property type="match status" value="1"/>
</dbReference>
<reference evidence="8 9" key="1">
    <citation type="submission" date="2019-02" db="EMBL/GenBank/DDBJ databases">
        <title>Deep-cultivation of Planctomycetes and their phenomic and genomic characterization uncovers novel biology.</title>
        <authorList>
            <person name="Wiegand S."/>
            <person name="Jogler M."/>
            <person name="Boedeker C."/>
            <person name="Pinto D."/>
            <person name="Vollmers J."/>
            <person name="Rivas-Marin E."/>
            <person name="Kohn T."/>
            <person name="Peeters S.H."/>
            <person name="Heuer A."/>
            <person name="Rast P."/>
            <person name="Oberbeckmann S."/>
            <person name="Bunk B."/>
            <person name="Jeske O."/>
            <person name="Meyerdierks A."/>
            <person name="Storesund J.E."/>
            <person name="Kallscheuer N."/>
            <person name="Luecker S."/>
            <person name="Lage O.M."/>
            <person name="Pohl T."/>
            <person name="Merkel B.J."/>
            <person name="Hornburger P."/>
            <person name="Mueller R.-W."/>
            <person name="Bruemmer F."/>
            <person name="Labrenz M."/>
            <person name="Spormann A.M."/>
            <person name="Op den Camp H."/>
            <person name="Overmann J."/>
            <person name="Amann R."/>
            <person name="Jetten M.S.M."/>
            <person name="Mascher T."/>
            <person name="Medema M.H."/>
            <person name="Devos D.P."/>
            <person name="Kaster A.-K."/>
            <person name="Ovreas L."/>
            <person name="Rohde M."/>
            <person name="Galperin M.Y."/>
            <person name="Jogler C."/>
        </authorList>
    </citation>
    <scope>NUCLEOTIDE SEQUENCE [LARGE SCALE GENOMIC DNA]</scope>
    <source>
        <strain evidence="8 9">Pan189</strain>
    </source>
</reference>
<dbReference type="InterPro" id="IPR010496">
    <property type="entry name" value="AL/BT2_dom"/>
</dbReference>
<evidence type="ECO:0000256" key="4">
    <source>
        <dbReference type="ARBA" id="ARBA00023004"/>
    </source>
</evidence>
<feature type="signal peptide" evidence="6">
    <location>
        <begin position="1"/>
        <end position="20"/>
    </location>
</feature>
<keyword evidence="1 5" id="KW-0349">Heme</keyword>
<dbReference type="PROSITE" id="PS51257">
    <property type="entry name" value="PROKAR_LIPOPROTEIN"/>
    <property type="match status" value="1"/>
</dbReference>
<dbReference type="SUPFAM" id="SSF46626">
    <property type="entry name" value="Cytochrome c"/>
    <property type="match status" value="1"/>
</dbReference>
<evidence type="ECO:0000256" key="1">
    <source>
        <dbReference type="ARBA" id="ARBA00022617"/>
    </source>
</evidence>
<name>A0A517QXH9_9PLAN</name>
<dbReference type="GO" id="GO:0009055">
    <property type="term" value="F:electron transfer activity"/>
    <property type="evidence" value="ECO:0007669"/>
    <property type="project" value="InterPro"/>
</dbReference>
<sequence precursor="true">MSLRSVACLASLLIAGACSAENVDYDTIQLSDEFYGEGAAFADFDGDGHVDIASGPYIYYGPDWKSNVVEVYEPKPFNPKGYSDNFFAFGDDINSDGKPDLLVIGFPGKAAYWFENTGRDGHWPRHLVLESVDNESPTFADINGDGTKELICAHNGFYGYAARSAQPEAAWEFRPITPQKNIHKFTHGLGVGDVSGDGRPDLLEKKGWWEQPASGTGRWTLHPYQFTNRGGAQMHAYDFDGDGDNDVLTGMHAHGYGLAWFEQFKEKGEIKFRKHLIMGESADERPFELSVSQLHAIELVDLDGDGLKDVITGKRWWAHGGKDIGADGPVLLVAMLTRRSDLGKVTFEPKQLDVGSGVGVQVQVGDVNDDDVPDVVVGSKKGTFVTISQTSTVESAHAFGRPEMVDRIVVDKAADHMSVPEGFRVQLAAAEPDVRQPIAMALDDRGRVWVAEAYEYPRRAKGDKGRDRILIFEDTDLDGTLDKRTIFYEGLNLVSGLEVGFGGVWVGAAPYFMFIPDADGDDVPDGEPEILLDGWAWQDTHETLNAFIWGPDGWLYGCHGVFTHSNVGKPGAADSERQRINCGVWRYHPTKHEFEVFAHGTSNPWGVDFNDRGHAFITACVIPHLYHVIQGARYQRQAGQHFNPYTYDDIKTIAKHRHWDGTNPWQSSRRGADEFGGGHAHAGAMLYLGGEWPEKYRNKLLMNNIHGARLNQDQLSRDGSGYVGNRCPDFLFANDKSSQIINMRYGPDGQMTMIDWYDIQQCHRVDISQHDRGNGRIFRVSYDNAKPIKIDLKDKSDLELVELQLHENDWFVRHARRLLQERGGNPEVHERLEEIALNHNDVTRRLRGLWASHVTGGLTDEIAEQALNDSDPAVRGWAIQLLMEDRQLSDAQLDIFVRMAKEDASQLVRLYLASAAGRMDMEQRVPLLWQLVKHSEDVGDHNLPLMYWYALEPVAGADHATGLEIAAGSPIPLLYEFAARRIAEGRQAESFAFLTGQILKTENTGRRRDLLDAMLLALRGVRSYEMPRDWVAVRETLRRSGEKTLQTPTRSLALRFGDKRVIGELHRLAKDSGAPDDRRREAIKALQAVREPGLPPILFELVQKGELRPAALRALAEYDREETPQVILNYFAEFDLESRRAAYSTLASRASYAHQLLDAAENGVLKISDIPADIVRQITNLGDKKLSDRIASVWGSVRSTPKEKQDQIRRLTRQQNAVYFEKPDLTLGRAVFVETCAQCHELFGTGGDIGPGITGANRGSLEYLLHNIVDPSAVMAKQYRPIVAVGVDGRVTTGLPVDETDVSLTLKTVDGKVVLSKDELEFWNRSDQSMMPENQLKNKSPEEVRSLLAYLQSLKQVPIKATPKVLPKFFNGEDLTGWIGNKEYWAVEDGEIVGRAPKMNHLEFLTSELTFGDFKLTVDVKLVENKGNSGIQFRSERLSNTEVHGYQADIGEGWWGKLYEEGGRKLLWEKSGEAFVKPGEWNEYTIEAVGDRVRTSINGHECVNLVDPEGRKEGQIALQLHVSGPTHVRYKNFRIELK</sequence>
<evidence type="ECO:0000256" key="6">
    <source>
        <dbReference type="SAM" id="SignalP"/>
    </source>
</evidence>
<dbReference type="InterPro" id="IPR011989">
    <property type="entry name" value="ARM-like"/>
</dbReference>
<keyword evidence="4 5" id="KW-0408">Iron</keyword>
<evidence type="ECO:0000313" key="8">
    <source>
        <dbReference type="EMBL" id="QDT36288.1"/>
    </source>
</evidence>
<dbReference type="InterPro" id="IPR011042">
    <property type="entry name" value="6-blade_b-propeller_TolB-like"/>
</dbReference>
<dbReference type="GO" id="GO:0016787">
    <property type="term" value="F:hydrolase activity"/>
    <property type="evidence" value="ECO:0007669"/>
    <property type="project" value="InterPro"/>
</dbReference>
<dbReference type="Gene3D" id="2.120.10.30">
    <property type="entry name" value="TolB, C-terminal domain"/>
    <property type="match status" value="1"/>
</dbReference>
<dbReference type="Gene3D" id="2.60.120.560">
    <property type="entry name" value="Exo-inulinase, domain 1"/>
    <property type="match status" value="1"/>
</dbReference>
<evidence type="ECO:0000259" key="7">
    <source>
        <dbReference type="PROSITE" id="PS51007"/>
    </source>
</evidence>
<keyword evidence="2 5" id="KW-0479">Metal-binding</keyword>
<dbReference type="Gene3D" id="2.130.10.130">
    <property type="entry name" value="Integrin alpha, N-terminal"/>
    <property type="match status" value="2"/>
</dbReference>
<dbReference type="KEGG" id="svp:Pan189_06440"/>
<dbReference type="RefSeq" id="WP_310821015.1">
    <property type="nucleotide sequence ID" value="NZ_CP036268.1"/>
</dbReference>
<dbReference type="NCBIfam" id="TIGR02603">
    <property type="entry name" value="CxxCH_TIGR02603"/>
    <property type="match status" value="1"/>
</dbReference>
<dbReference type="SUPFAM" id="SSF50952">
    <property type="entry name" value="Soluble quinoprotein glucose dehydrogenase"/>
    <property type="match status" value="1"/>
</dbReference>
<dbReference type="Pfam" id="PF23500">
    <property type="entry name" value="DUF7133"/>
    <property type="match status" value="1"/>
</dbReference>
<dbReference type="SUPFAM" id="SSF48371">
    <property type="entry name" value="ARM repeat"/>
    <property type="match status" value="1"/>
</dbReference>
<organism evidence="8 9">
    <name type="scientific">Stratiformator vulcanicus</name>
    <dbReference type="NCBI Taxonomy" id="2527980"/>
    <lineage>
        <taxon>Bacteria</taxon>
        <taxon>Pseudomonadati</taxon>
        <taxon>Planctomycetota</taxon>
        <taxon>Planctomycetia</taxon>
        <taxon>Planctomycetales</taxon>
        <taxon>Planctomycetaceae</taxon>
        <taxon>Stratiformator</taxon>
    </lineage>
</organism>
<dbReference type="Proteomes" id="UP000317318">
    <property type="component" value="Chromosome"/>
</dbReference>
<dbReference type="SUPFAM" id="SSF69318">
    <property type="entry name" value="Integrin alpha N-terminal domain"/>
    <property type="match status" value="1"/>
</dbReference>
<evidence type="ECO:0000256" key="5">
    <source>
        <dbReference type="PROSITE-ProRule" id="PRU00433"/>
    </source>
</evidence>
<evidence type="ECO:0000256" key="2">
    <source>
        <dbReference type="ARBA" id="ARBA00022723"/>
    </source>
</evidence>
<dbReference type="InterPro" id="IPR055557">
    <property type="entry name" value="DUF7133"/>
</dbReference>
<gene>
    <name evidence="8" type="ORF">Pan189_06440</name>
</gene>
<dbReference type="InterPro" id="IPR013427">
    <property type="entry name" value="Haem-bd_dom_put"/>
</dbReference>
<keyword evidence="3 6" id="KW-0732">Signal</keyword>
<dbReference type="InterPro" id="IPR013517">
    <property type="entry name" value="FG-GAP"/>
</dbReference>
<feature type="chain" id="PRO_5021705182" evidence="6">
    <location>
        <begin position="21"/>
        <end position="1538"/>
    </location>
</feature>
<dbReference type="PANTHER" id="PTHR33546">
    <property type="entry name" value="LARGE, MULTIFUNCTIONAL SECRETED PROTEIN-RELATED"/>
    <property type="match status" value="1"/>
</dbReference>
<dbReference type="GO" id="GO:0046872">
    <property type="term" value="F:metal ion binding"/>
    <property type="evidence" value="ECO:0007669"/>
    <property type="project" value="UniProtKB-KW"/>
</dbReference>
<dbReference type="InterPro" id="IPR009056">
    <property type="entry name" value="Cyt_c-like_dom"/>
</dbReference>
<dbReference type="PANTHER" id="PTHR33546:SF1">
    <property type="entry name" value="LARGE, MULTIFUNCTIONAL SECRETED PROTEIN"/>
    <property type="match status" value="1"/>
</dbReference>
<dbReference type="Pfam" id="PF06439">
    <property type="entry name" value="3keto-disac_hyd"/>
    <property type="match status" value="1"/>
</dbReference>
<evidence type="ECO:0000256" key="3">
    <source>
        <dbReference type="ARBA" id="ARBA00022729"/>
    </source>
</evidence>
<dbReference type="GO" id="GO:0020037">
    <property type="term" value="F:heme binding"/>
    <property type="evidence" value="ECO:0007669"/>
    <property type="project" value="InterPro"/>
</dbReference>
<dbReference type="InterPro" id="IPR013428">
    <property type="entry name" value="Membrane-bound_put_N"/>
</dbReference>
<dbReference type="InterPro" id="IPR011041">
    <property type="entry name" value="Quinoprot_gluc/sorb_DH_b-prop"/>
</dbReference>
<keyword evidence="9" id="KW-1185">Reference proteome</keyword>
<dbReference type="Gene3D" id="1.10.760.10">
    <property type="entry name" value="Cytochrome c-like domain"/>
    <property type="match status" value="1"/>
</dbReference>
<dbReference type="NCBIfam" id="TIGR02604">
    <property type="entry name" value="Piru_Ver_Nterm"/>
    <property type="match status" value="1"/>
</dbReference>
<accession>A0A517QXH9</accession>
<protein>
    <submittedName>
        <fullName evidence="8">FG-GAP repeat protein</fullName>
    </submittedName>
</protein>